<keyword evidence="2" id="KW-0808">Transferase</keyword>
<name>A0A7I8DUI9_9FIRM</name>
<dbReference type="RefSeq" id="WP_185256398.1">
    <property type="nucleotide sequence ID" value="NZ_AP023368.1"/>
</dbReference>
<keyword evidence="3" id="KW-1185">Reference proteome</keyword>
<evidence type="ECO:0000259" key="1">
    <source>
        <dbReference type="PROSITE" id="PS51186"/>
    </source>
</evidence>
<dbReference type="GO" id="GO:0016747">
    <property type="term" value="F:acyltransferase activity, transferring groups other than amino-acyl groups"/>
    <property type="evidence" value="ECO:0007669"/>
    <property type="project" value="InterPro"/>
</dbReference>
<proteinExistence type="predicted"/>
<dbReference type="AlphaFoldDB" id="A0A7I8DUI9"/>
<reference evidence="2 3" key="1">
    <citation type="submission" date="2020-08" db="EMBL/GenBank/DDBJ databases">
        <title>Draft genome sequencing of an Anaerocolumna strain isolated from anoxic soil subjected to BSD treatment.</title>
        <authorList>
            <person name="Uek A."/>
            <person name="Tonouchi A."/>
        </authorList>
    </citation>
    <scope>NUCLEOTIDE SEQUENCE [LARGE SCALE GENOMIC DNA]</scope>
    <source>
        <strain evidence="2 3">CTTW</strain>
    </source>
</reference>
<dbReference type="PROSITE" id="PS51186">
    <property type="entry name" value="GNAT"/>
    <property type="match status" value="1"/>
</dbReference>
<gene>
    <name evidence="2" type="ORF">bsdcttw_37960</name>
</gene>
<dbReference type="EMBL" id="AP023368">
    <property type="protein sequence ID" value="BCK00756.1"/>
    <property type="molecule type" value="Genomic_DNA"/>
</dbReference>
<evidence type="ECO:0000313" key="3">
    <source>
        <dbReference type="Proteomes" id="UP000515703"/>
    </source>
</evidence>
<dbReference type="Proteomes" id="UP000515703">
    <property type="component" value="Chromosome"/>
</dbReference>
<protein>
    <submittedName>
        <fullName evidence="2">Acetyltransferase</fullName>
    </submittedName>
</protein>
<dbReference type="Pfam" id="PF13302">
    <property type="entry name" value="Acetyltransf_3"/>
    <property type="match status" value="1"/>
</dbReference>
<feature type="domain" description="N-acetyltransferase" evidence="1">
    <location>
        <begin position="8"/>
        <end position="169"/>
    </location>
</feature>
<dbReference type="SUPFAM" id="SSF55729">
    <property type="entry name" value="Acyl-CoA N-acyltransferases (Nat)"/>
    <property type="match status" value="1"/>
</dbReference>
<evidence type="ECO:0000313" key="2">
    <source>
        <dbReference type="EMBL" id="BCK00756.1"/>
    </source>
</evidence>
<dbReference type="PANTHER" id="PTHR43415:SF3">
    <property type="entry name" value="GNAT-FAMILY ACETYLTRANSFERASE"/>
    <property type="match status" value="1"/>
</dbReference>
<sequence length="175" mass="20175">MRIHNDNLLIRDAKVEDASLLRQWWNDGRVMAHAGFPNGLGITGEEVCQVIRKRSSDADRLLMMEADALPIGEMNYRSLGNGTAEIGIKICDISRQEKGYGKRLLSMLIHTLFTEYGYDKIVLDTNADNKRAQHVYEKLGFQRISTRENAWKNQLNEWQTAIDYELQKKNFISQL</sequence>
<accession>A0A7I8DUI9</accession>
<dbReference type="PANTHER" id="PTHR43415">
    <property type="entry name" value="SPERMIDINE N(1)-ACETYLTRANSFERASE"/>
    <property type="match status" value="1"/>
</dbReference>
<organism evidence="2 3">
    <name type="scientific">Anaerocolumna chitinilytica</name>
    <dbReference type="NCBI Taxonomy" id="1727145"/>
    <lineage>
        <taxon>Bacteria</taxon>
        <taxon>Bacillati</taxon>
        <taxon>Bacillota</taxon>
        <taxon>Clostridia</taxon>
        <taxon>Lachnospirales</taxon>
        <taxon>Lachnospiraceae</taxon>
        <taxon>Anaerocolumna</taxon>
    </lineage>
</organism>
<dbReference type="KEGG" id="acht:bsdcttw_37960"/>
<dbReference type="Gene3D" id="3.40.630.30">
    <property type="match status" value="1"/>
</dbReference>
<reference evidence="2 3" key="2">
    <citation type="submission" date="2020-08" db="EMBL/GenBank/DDBJ databases">
        <authorList>
            <person name="Ueki A."/>
            <person name="Tonouchi A."/>
        </authorList>
    </citation>
    <scope>NUCLEOTIDE SEQUENCE [LARGE SCALE GENOMIC DNA]</scope>
    <source>
        <strain evidence="2 3">CTTW</strain>
    </source>
</reference>
<dbReference type="InterPro" id="IPR000182">
    <property type="entry name" value="GNAT_dom"/>
</dbReference>
<dbReference type="InterPro" id="IPR016181">
    <property type="entry name" value="Acyl_CoA_acyltransferase"/>
</dbReference>